<protein>
    <recommendedName>
        <fullName evidence="4">Calcineurin-like phosphoesterase domain-containing protein</fullName>
    </recommendedName>
</protein>
<sequence length="357" mass="40012">MTMLSRSKLNVVMLAAALTLPLFAQAHGHEHGPMRDHDHGRMHVALWGDQFYADDPAVQAAQETQTIDSLNDHDLDFTIFVGDTKNGHSLCTDQAIGQDVITRFNRVHAPTVYSLGDNEWTDCHRTNNGSYDPLERLAYLRKAFFSKNVSQGLHPMRLDRQGAPGQAYSENSRWIRDRVMFISLNVIGSNNNFVATDAECTKKSLRTAADCAAATAEYRARNEANLQWLSDSFAVARQRHLAGVVIAIQADMYGGIDVADGNYQDAFLPTLDPTYNGFADFFHAMIDETQHFDGQVVLVHGDSHYFRIDKAMVKDDGQTQPNFTRVEVFGNADNSWVEMTVDPDTKNVFSFQPVFLQ</sequence>
<feature type="chain" id="PRO_5001944036" description="Calcineurin-like phosphoesterase domain-containing protein" evidence="1">
    <location>
        <begin position="27"/>
        <end position="357"/>
    </location>
</feature>
<dbReference type="AlphaFoldDB" id="A0A099CZG5"/>
<evidence type="ECO:0000313" key="2">
    <source>
        <dbReference type="EMBL" id="KGI78977.1"/>
    </source>
</evidence>
<gene>
    <name evidence="2" type="ORF">LF63_0101920</name>
</gene>
<dbReference type="HOGENOM" id="CLU_046405_1_0_6"/>
<dbReference type="Proteomes" id="UP000029708">
    <property type="component" value="Unassembled WGS sequence"/>
</dbReference>
<feature type="signal peptide" evidence="1">
    <location>
        <begin position="1"/>
        <end position="26"/>
    </location>
</feature>
<dbReference type="InterPro" id="IPR029052">
    <property type="entry name" value="Metallo-depent_PP-like"/>
</dbReference>
<evidence type="ECO:0000313" key="3">
    <source>
        <dbReference type="Proteomes" id="UP000029708"/>
    </source>
</evidence>
<evidence type="ECO:0008006" key="4">
    <source>
        <dbReference type="Google" id="ProtNLM"/>
    </source>
</evidence>
<dbReference type="EMBL" id="JROI01000005">
    <property type="protein sequence ID" value="KGI78977.1"/>
    <property type="molecule type" value="Genomic_DNA"/>
</dbReference>
<accession>A0A099CZG5</accession>
<keyword evidence="3" id="KW-1185">Reference proteome</keyword>
<organism evidence="2 3">
    <name type="scientific">Oleiagrimonas soli</name>
    <dbReference type="NCBI Taxonomy" id="1543381"/>
    <lineage>
        <taxon>Bacteria</taxon>
        <taxon>Pseudomonadati</taxon>
        <taxon>Pseudomonadota</taxon>
        <taxon>Gammaproteobacteria</taxon>
        <taxon>Lysobacterales</taxon>
        <taxon>Rhodanobacteraceae</taxon>
        <taxon>Oleiagrimonas</taxon>
    </lineage>
</organism>
<dbReference type="STRING" id="1543381.LF63_0101920"/>
<evidence type="ECO:0000256" key="1">
    <source>
        <dbReference type="SAM" id="SignalP"/>
    </source>
</evidence>
<reference evidence="2 3" key="1">
    <citation type="submission" date="2014-09" db="EMBL/GenBank/DDBJ databases">
        <title>Xanthomonadaceae 3.5X direct submission.</title>
        <authorList>
            <person name="Fang T."/>
            <person name="Wang H."/>
        </authorList>
    </citation>
    <scope>NUCLEOTIDE SEQUENCE [LARGE SCALE GENOMIC DNA]</scope>
    <source>
        <strain evidence="2 3">3.5X</strain>
    </source>
</reference>
<name>A0A099CZG5_9GAMM</name>
<comment type="caution">
    <text evidence="2">The sequence shown here is derived from an EMBL/GenBank/DDBJ whole genome shotgun (WGS) entry which is preliminary data.</text>
</comment>
<dbReference type="SUPFAM" id="SSF56300">
    <property type="entry name" value="Metallo-dependent phosphatases"/>
    <property type="match status" value="1"/>
</dbReference>
<proteinExistence type="predicted"/>
<keyword evidence="1" id="KW-0732">Signal</keyword>